<proteinExistence type="predicted"/>
<organism evidence="3 4">
    <name type="scientific">Ceraceosorus guamensis</name>
    <dbReference type="NCBI Taxonomy" id="1522189"/>
    <lineage>
        <taxon>Eukaryota</taxon>
        <taxon>Fungi</taxon>
        <taxon>Dikarya</taxon>
        <taxon>Basidiomycota</taxon>
        <taxon>Ustilaginomycotina</taxon>
        <taxon>Exobasidiomycetes</taxon>
        <taxon>Ceraceosorales</taxon>
        <taxon>Ceraceosoraceae</taxon>
        <taxon>Ceraceosorus</taxon>
    </lineage>
</organism>
<dbReference type="AlphaFoldDB" id="A0A316WEY6"/>
<name>A0A316WEY6_9BASI</name>
<dbReference type="RefSeq" id="XP_025373453.1">
    <property type="nucleotide sequence ID" value="XM_025514535.1"/>
</dbReference>
<protein>
    <submittedName>
        <fullName evidence="3">Uncharacterized protein</fullName>
    </submittedName>
</protein>
<sequence>MLWRREANASAFTLCAAALSLLVECTANSMGSAHATHLARSETYALRKRGMPGWRPNSLPFSHQPFGHVQGSNPSALREEAGHLASFEAPPSNFVQRLHSTSTTDPHGHATARHLVELARTRHNPFRAMLDLPASVHLPNDAPHLQEHNFLPPQGSQPSRPQAEIPLRHQEGKSSHPQEGLPPRPQKRLKTTVGSSSMPLRKGQHDENNVTDENGLEINWRGRDPKDAWNKDIRTALEWHRDTHMPDMRAFTVYRSWKEGRAKEPLPHFQGLAPTEIAFAFQRMERPVVVKSLNRKDTT</sequence>
<keyword evidence="4" id="KW-1185">Reference proteome</keyword>
<dbReference type="EMBL" id="KZ819351">
    <property type="protein sequence ID" value="PWN46293.1"/>
    <property type="molecule type" value="Genomic_DNA"/>
</dbReference>
<dbReference type="InParanoid" id="A0A316WEY6"/>
<feature type="chain" id="PRO_5016236903" evidence="2">
    <location>
        <begin position="28"/>
        <end position="299"/>
    </location>
</feature>
<gene>
    <name evidence="3" type="ORF">IE81DRAFT_3255</name>
</gene>
<feature type="signal peptide" evidence="2">
    <location>
        <begin position="1"/>
        <end position="27"/>
    </location>
</feature>
<evidence type="ECO:0000256" key="2">
    <source>
        <dbReference type="SAM" id="SignalP"/>
    </source>
</evidence>
<keyword evidence="2" id="KW-0732">Signal</keyword>
<dbReference type="OrthoDB" id="10422771at2759"/>
<dbReference type="GeneID" id="37036405"/>
<evidence type="ECO:0000313" key="4">
    <source>
        <dbReference type="Proteomes" id="UP000245783"/>
    </source>
</evidence>
<accession>A0A316WEY6</accession>
<feature type="region of interest" description="Disordered" evidence="1">
    <location>
        <begin position="137"/>
        <end position="211"/>
    </location>
</feature>
<feature type="compositionally biased region" description="Basic and acidic residues" evidence="1">
    <location>
        <begin position="166"/>
        <end position="176"/>
    </location>
</feature>
<evidence type="ECO:0000256" key="1">
    <source>
        <dbReference type="SAM" id="MobiDB-lite"/>
    </source>
</evidence>
<reference evidence="3 4" key="1">
    <citation type="journal article" date="2018" name="Mol. Biol. Evol.">
        <title>Broad Genomic Sampling Reveals a Smut Pathogenic Ancestry of the Fungal Clade Ustilaginomycotina.</title>
        <authorList>
            <person name="Kijpornyongpan T."/>
            <person name="Mondo S.J."/>
            <person name="Barry K."/>
            <person name="Sandor L."/>
            <person name="Lee J."/>
            <person name="Lipzen A."/>
            <person name="Pangilinan J."/>
            <person name="LaButti K."/>
            <person name="Hainaut M."/>
            <person name="Henrissat B."/>
            <person name="Grigoriev I.V."/>
            <person name="Spatafora J.W."/>
            <person name="Aime M.C."/>
        </authorList>
    </citation>
    <scope>NUCLEOTIDE SEQUENCE [LARGE SCALE GENOMIC DNA]</scope>
    <source>
        <strain evidence="3 4">MCA 4658</strain>
    </source>
</reference>
<evidence type="ECO:0000313" key="3">
    <source>
        <dbReference type="EMBL" id="PWN46293.1"/>
    </source>
</evidence>
<dbReference type="Proteomes" id="UP000245783">
    <property type="component" value="Unassembled WGS sequence"/>
</dbReference>